<accession>A0A8H7VUK4</accession>
<organism evidence="1 2">
    <name type="scientific">Thamnidium elegans</name>
    <dbReference type="NCBI Taxonomy" id="101142"/>
    <lineage>
        <taxon>Eukaryota</taxon>
        <taxon>Fungi</taxon>
        <taxon>Fungi incertae sedis</taxon>
        <taxon>Mucoromycota</taxon>
        <taxon>Mucoromycotina</taxon>
        <taxon>Mucoromycetes</taxon>
        <taxon>Mucorales</taxon>
        <taxon>Mucorineae</taxon>
        <taxon>Mucoraceae</taxon>
        <taxon>Thamnidium</taxon>
    </lineage>
</organism>
<dbReference type="AlphaFoldDB" id="A0A8H7VUK4"/>
<evidence type="ECO:0000313" key="2">
    <source>
        <dbReference type="Proteomes" id="UP000613177"/>
    </source>
</evidence>
<comment type="caution">
    <text evidence="1">The sequence shown here is derived from an EMBL/GenBank/DDBJ whole genome shotgun (WGS) entry which is preliminary data.</text>
</comment>
<dbReference type="Proteomes" id="UP000613177">
    <property type="component" value="Unassembled WGS sequence"/>
</dbReference>
<name>A0A8H7VUK4_9FUNG</name>
<sequence>MLGTTLHKLCDEDHEGNVPLTTDSATHLASRRIQSAGLNIHGTLYSFRRNFARTINDNLSAMTGAILMGHTPHSMTMKKSYTGQFPQLDTARLVQTGEITNVETLDPLLTPNTFLINDIRRYYLATVEIRAGVDEDEDVMTLKTQRTDFIESTNKRLGFKSKLRWPADERKELLRLNRIYKQIRRNLIQRLTREKLLRVNEQLPDCIEVRDGVNVLNEDLINVPRRPVPGEPFLSNKELEDFEKVFDSPNEEDSSDEKDYDIEEDILYEESQAADIISSQEDPVEDATVEVDDNQSVLDARFTDIQNLINIRPRPTGKNICEWCVEQYHRSEEYQGPMTLAMHLFESQASKDTWSNIGKRNNGMHSNIERWIKKVGVKRLAERREGRPIIRSCKFSSTTATAVRTHLRRSHWAQKESANLDEKESMEEAIKYFAEYFPSFKI</sequence>
<evidence type="ECO:0000313" key="1">
    <source>
        <dbReference type="EMBL" id="KAG2233675.1"/>
    </source>
</evidence>
<reference evidence="1" key="1">
    <citation type="submission" date="2021-01" db="EMBL/GenBank/DDBJ databases">
        <title>Metabolic potential, ecology and presence of endohyphal bacteria is reflected in genomic diversity of Mucoromycotina.</title>
        <authorList>
            <person name="Muszewska A."/>
            <person name="Okrasinska A."/>
            <person name="Steczkiewicz K."/>
            <person name="Drgas O."/>
            <person name="Orlowska M."/>
            <person name="Perlinska-Lenart U."/>
            <person name="Aleksandrzak-Piekarczyk T."/>
            <person name="Szatraj K."/>
            <person name="Zielenkiewicz U."/>
            <person name="Pilsyk S."/>
            <person name="Malc E."/>
            <person name="Mieczkowski P."/>
            <person name="Kruszewska J.S."/>
            <person name="Biernat P."/>
            <person name="Pawlowska J."/>
        </authorList>
    </citation>
    <scope>NUCLEOTIDE SEQUENCE</scope>
    <source>
        <strain evidence="1">WA0000018081</strain>
    </source>
</reference>
<gene>
    <name evidence="1" type="ORF">INT48_009419</name>
</gene>
<dbReference type="EMBL" id="JAEPRE010000072">
    <property type="protein sequence ID" value="KAG2233675.1"/>
    <property type="molecule type" value="Genomic_DNA"/>
</dbReference>
<proteinExistence type="predicted"/>
<keyword evidence="2" id="KW-1185">Reference proteome</keyword>
<protein>
    <submittedName>
        <fullName evidence="1">Uncharacterized protein</fullName>
    </submittedName>
</protein>